<dbReference type="Pfam" id="PF13508">
    <property type="entry name" value="Acetyltransf_7"/>
    <property type="match status" value="1"/>
</dbReference>
<dbReference type="Gene3D" id="3.40.630.30">
    <property type="match status" value="1"/>
</dbReference>
<feature type="domain" description="N-acetyltransferase" evidence="3">
    <location>
        <begin position="133"/>
        <end position="290"/>
    </location>
</feature>
<dbReference type="InterPro" id="IPR050832">
    <property type="entry name" value="Bact_Acetyltransf"/>
</dbReference>
<organism evidence="4 5">
    <name type="scientific">Prauserella shujinwangii</name>
    <dbReference type="NCBI Taxonomy" id="1453103"/>
    <lineage>
        <taxon>Bacteria</taxon>
        <taxon>Bacillati</taxon>
        <taxon>Actinomycetota</taxon>
        <taxon>Actinomycetes</taxon>
        <taxon>Pseudonocardiales</taxon>
        <taxon>Pseudonocardiaceae</taxon>
        <taxon>Prauserella</taxon>
    </lineage>
</organism>
<dbReference type="CDD" id="cd04301">
    <property type="entry name" value="NAT_SF"/>
    <property type="match status" value="1"/>
</dbReference>
<evidence type="ECO:0000256" key="1">
    <source>
        <dbReference type="ARBA" id="ARBA00022679"/>
    </source>
</evidence>
<proteinExistence type="predicted"/>
<dbReference type="RefSeq" id="WP_106180087.1">
    <property type="nucleotide sequence ID" value="NZ_PVNH01000007.1"/>
</dbReference>
<protein>
    <submittedName>
        <fullName evidence="4">Acetyltransferase (GNAT) family protein</fullName>
    </submittedName>
</protein>
<keyword evidence="2" id="KW-0012">Acyltransferase</keyword>
<accession>A0A2T0LSR0</accession>
<sequence length="290" mass="30619">MTGDPLLPRAPDVPAGERLVVDLPGAGRAEGVLYRGRYEGWEALWRARRTFELTPLPGAEGPAALSALLRVLRGRVDRERPGADSACVVTRPSRDLAAGRVLLDAGLLPSTVLGVRPAGDTQDIHDTEDTGGVTIRRASTADVAGLVELWLAELRYSALAGPGVLRPGAAGLVGAELRRAVRAGEPVWLAESAGMPVGLAVCGRPAPDPARLPPGSWGRVGTVSVAPGVRGTGIGRALMAVAHRDLLAPGARGTYLFYSPHNALASVFWHRQGYRPLWTTWEVRPATALR</sequence>
<evidence type="ECO:0000259" key="3">
    <source>
        <dbReference type="PROSITE" id="PS51186"/>
    </source>
</evidence>
<dbReference type="InterPro" id="IPR016181">
    <property type="entry name" value="Acyl_CoA_acyltransferase"/>
</dbReference>
<keyword evidence="5" id="KW-1185">Reference proteome</keyword>
<dbReference type="SUPFAM" id="SSF55729">
    <property type="entry name" value="Acyl-CoA N-acyltransferases (Nat)"/>
    <property type="match status" value="1"/>
</dbReference>
<dbReference type="Proteomes" id="UP000238362">
    <property type="component" value="Unassembled WGS sequence"/>
</dbReference>
<comment type="caution">
    <text evidence="4">The sequence shown here is derived from an EMBL/GenBank/DDBJ whole genome shotgun (WGS) entry which is preliminary data.</text>
</comment>
<evidence type="ECO:0000313" key="5">
    <source>
        <dbReference type="Proteomes" id="UP000238362"/>
    </source>
</evidence>
<dbReference type="PROSITE" id="PS51186">
    <property type="entry name" value="GNAT"/>
    <property type="match status" value="1"/>
</dbReference>
<keyword evidence="1 4" id="KW-0808">Transferase</keyword>
<evidence type="ECO:0000313" key="4">
    <source>
        <dbReference type="EMBL" id="PRX46710.1"/>
    </source>
</evidence>
<reference evidence="4 5" key="1">
    <citation type="submission" date="2018-03" db="EMBL/GenBank/DDBJ databases">
        <title>Genomic Encyclopedia of Type Strains, Phase III (KMG-III): the genomes of soil and plant-associated and newly described type strains.</title>
        <authorList>
            <person name="Whitman W."/>
        </authorList>
    </citation>
    <scope>NUCLEOTIDE SEQUENCE [LARGE SCALE GENOMIC DNA]</scope>
    <source>
        <strain evidence="4 5">CGMCC 4.7125</strain>
    </source>
</reference>
<evidence type="ECO:0000256" key="2">
    <source>
        <dbReference type="ARBA" id="ARBA00023315"/>
    </source>
</evidence>
<dbReference type="GO" id="GO:0016747">
    <property type="term" value="F:acyltransferase activity, transferring groups other than amino-acyl groups"/>
    <property type="evidence" value="ECO:0007669"/>
    <property type="project" value="InterPro"/>
</dbReference>
<name>A0A2T0LSR0_9PSEU</name>
<dbReference type="AlphaFoldDB" id="A0A2T0LSR0"/>
<gene>
    <name evidence="4" type="ORF">B0I33_107288</name>
</gene>
<dbReference type="EMBL" id="PVNH01000007">
    <property type="protein sequence ID" value="PRX46710.1"/>
    <property type="molecule type" value="Genomic_DNA"/>
</dbReference>
<dbReference type="PANTHER" id="PTHR43877">
    <property type="entry name" value="AMINOALKYLPHOSPHONATE N-ACETYLTRANSFERASE-RELATED-RELATED"/>
    <property type="match status" value="1"/>
</dbReference>
<dbReference type="InterPro" id="IPR000182">
    <property type="entry name" value="GNAT_dom"/>
</dbReference>
<dbReference type="PANTHER" id="PTHR43877:SF1">
    <property type="entry name" value="ACETYLTRANSFERASE"/>
    <property type="match status" value="1"/>
</dbReference>
<dbReference type="OrthoDB" id="149709at2"/>